<evidence type="ECO:0000256" key="3">
    <source>
        <dbReference type="ARBA" id="ARBA00022670"/>
    </source>
</evidence>
<evidence type="ECO:0000256" key="4">
    <source>
        <dbReference type="ARBA" id="ARBA00022729"/>
    </source>
</evidence>
<dbReference type="PROSITE" id="PS50240">
    <property type="entry name" value="TRYPSIN_DOM"/>
    <property type="match status" value="1"/>
</dbReference>
<dbReference type="PANTHER" id="PTHR24264:SF65">
    <property type="entry name" value="SRCR DOMAIN-CONTAINING PROTEIN"/>
    <property type="match status" value="1"/>
</dbReference>
<dbReference type="PROSITE" id="PS00135">
    <property type="entry name" value="TRYPSIN_SER"/>
    <property type="match status" value="1"/>
</dbReference>
<dbReference type="Pfam" id="PF00089">
    <property type="entry name" value="Trypsin"/>
    <property type="match status" value="1"/>
</dbReference>
<evidence type="ECO:0000256" key="8">
    <source>
        <dbReference type="RuleBase" id="RU363034"/>
    </source>
</evidence>
<dbReference type="Gene3D" id="2.40.10.10">
    <property type="entry name" value="Trypsin-like serine proteases"/>
    <property type="match status" value="1"/>
</dbReference>
<dbReference type="GO" id="GO:0005615">
    <property type="term" value="C:extracellular space"/>
    <property type="evidence" value="ECO:0007669"/>
    <property type="project" value="TreeGrafter"/>
</dbReference>
<evidence type="ECO:0000256" key="1">
    <source>
        <dbReference type="ARBA" id="ARBA00004613"/>
    </source>
</evidence>
<dbReference type="InterPro" id="IPR001314">
    <property type="entry name" value="Peptidase_S1A"/>
</dbReference>
<keyword evidence="4" id="KW-0732">Signal</keyword>
<evidence type="ECO:0000256" key="7">
    <source>
        <dbReference type="ARBA" id="ARBA00023157"/>
    </source>
</evidence>
<dbReference type="SUPFAM" id="SSF50494">
    <property type="entry name" value="Trypsin-like serine proteases"/>
    <property type="match status" value="1"/>
</dbReference>
<name>A0AAU9VTD4_9CNID</name>
<feature type="domain" description="Peptidase S1" evidence="9">
    <location>
        <begin position="16"/>
        <end position="266"/>
    </location>
</feature>
<gene>
    <name evidence="10" type="ORF">PMEA_00016445</name>
</gene>
<dbReference type="GO" id="GO:0006508">
    <property type="term" value="P:proteolysis"/>
    <property type="evidence" value="ECO:0007669"/>
    <property type="project" value="UniProtKB-KW"/>
</dbReference>
<comment type="subcellular location">
    <subcellularLocation>
        <location evidence="1">Secreted</location>
    </subcellularLocation>
</comment>
<comment type="caution">
    <text evidence="10">The sequence shown here is derived from an EMBL/GenBank/DDBJ whole genome shotgun (WGS) entry which is preliminary data.</text>
</comment>
<keyword evidence="7" id="KW-1015">Disulfide bond</keyword>
<keyword evidence="2" id="KW-0964">Secreted</keyword>
<dbReference type="GO" id="GO:0004252">
    <property type="term" value="F:serine-type endopeptidase activity"/>
    <property type="evidence" value="ECO:0007669"/>
    <property type="project" value="InterPro"/>
</dbReference>
<protein>
    <recommendedName>
        <fullName evidence="9">Peptidase S1 domain-containing protein</fullName>
    </recommendedName>
</protein>
<dbReference type="FunFam" id="2.40.10.10:FF:000120">
    <property type="entry name" value="Putative serine protease"/>
    <property type="match status" value="1"/>
</dbReference>
<evidence type="ECO:0000256" key="2">
    <source>
        <dbReference type="ARBA" id="ARBA00022525"/>
    </source>
</evidence>
<dbReference type="InterPro" id="IPR043504">
    <property type="entry name" value="Peptidase_S1_PA_chymotrypsin"/>
</dbReference>
<reference evidence="10 11" key="1">
    <citation type="submission" date="2022-05" db="EMBL/GenBank/DDBJ databases">
        <authorList>
            <consortium name="Genoscope - CEA"/>
            <person name="William W."/>
        </authorList>
    </citation>
    <scope>NUCLEOTIDE SEQUENCE [LARGE SCALE GENOMIC DNA]</scope>
</reference>
<proteinExistence type="predicted"/>
<keyword evidence="6 8" id="KW-0720">Serine protease</keyword>
<dbReference type="InterPro" id="IPR033116">
    <property type="entry name" value="TRYPSIN_SER"/>
</dbReference>
<evidence type="ECO:0000256" key="6">
    <source>
        <dbReference type="ARBA" id="ARBA00022825"/>
    </source>
</evidence>
<keyword evidence="3 8" id="KW-0645">Protease</keyword>
<dbReference type="PANTHER" id="PTHR24264">
    <property type="entry name" value="TRYPSIN-RELATED"/>
    <property type="match status" value="1"/>
</dbReference>
<dbReference type="InterPro" id="IPR001254">
    <property type="entry name" value="Trypsin_dom"/>
</dbReference>
<feature type="non-terminal residue" evidence="10">
    <location>
        <position position="1"/>
    </location>
</feature>
<dbReference type="InterPro" id="IPR009003">
    <property type="entry name" value="Peptidase_S1_PA"/>
</dbReference>
<evidence type="ECO:0000256" key="5">
    <source>
        <dbReference type="ARBA" id="ARBA00022801"/>
    </source>
</evidence>
<evidence type="ECO:0000259" key="9">
    <source>
        <dbReference type="PROSITE" id="PS50240"/>
    </source>
</evidence>
<dbReference type="PRINTS" id="PR00722">
    <property type="entry name" value="CHYMOTRYPSIN"/>
</dbReference>
<evidence type="ECO:0000313" key="10">
    <source>
        <dbReference type="EMBL" id="CAH3035155.1"/>
    </source>
</evidence>
<dbReference type="CDD" id="cd00190">
    <property type="entry name" value="Tryp_SPc"/>
    <property type="match status" value="1"/>
</dbReference>
<accession>A0AAU9VTD4</accession>
<dbReference type="InterPro" id="IPR018114">
    <property type="entry name" value="TRYPSIN_HIS"/>
</dbReference>
<sequence>NVPGECGRSVVPQGRVIGGTDAIHGSWPWQVGLYAGDDDSKFFCGGSLIKLNWVVTAAHCINDNLPVASYRIRLGDWHRFFPDGTEQVRNASKVIKHPKYNYPSLINNDIALIKLDHPVLLNSHVNTICLPKRDVAVSLNSTCYITGWGKVKHPGASYHKLQQAQLPLVSNAECSQKLSASPSGGILNVTKQMVCAGNLNPNESQGGCHGDSGGPFVCKDSASGKFVLQGAVSWGSPNCNFAQVNKQYTVFARISKFRRWINLKISQN</sequence>
<dbReference type="InterPro" id="IPR050127">
    <property type="entry name" value="Serine_Proteases_S1"/>
</dbReference>
<dbReference type="PROSITE" id="PS00134">
    <property type="entry name" value="TRYPSIN_HIS"/>
    <property type="match status" value="1"/>
</dbReference>
<organism evidence="10 11">
    <name type="scientific">Pocillopora meandrina</name>
    <dbReference type="NCBI Taxonomy" id="46732"/>
    <lineage>
        <taxon>Eukaryota</taxon>
        <taxon>Metazoa</taxon>
        <taxon>Cnidaria</taxon>
        <taxon>Anthozoa</taxon>
        <taxon>Hexacorallia</taxon>
        <taxon>Scleractinia</taxon>
        <taxon>Astrocoeniina</taxon>
        <taxon>Pocilloporidae</taxon>
        <taxon>Pocillopora</taxon>
    </lineage>
</organism>
<evidence type="ECO:0000313" key="11">
    <source>
        <dbReference type="Proteomes" id="UP001159428"/>
    </source>
</evidence>
<dbReference type="SMART" id="SM00020">
    <property type="entry name" value="Tryp_SPc"/>
    <property type="match status" value="1"/>
</dbReference>
<dbReference type="AlphaFoldDB" id="A0AAU9VTD4"/>
<dbReference type="Proteomes" id="UP001159428">
    <property type="component" value="Unassembled WGS sequence"/>
</dbReference>
<keyword evidence="5 8" id="KW-0378">Hydrolase</keyword>
<keyword evidence="11" id="KW-1185">Reference proteome</keyword>
<dbReference type="EMBL" id="CALNXJ010000003">
    <property type="protein sequence ID" value="CAH3035155.1"/>
    <property type="molecule type" value="Genomic_DNA"/>
</dbReference>